<comment type="catalytic activity">
    <reaction evidence="1">
        <text>S-ubiquitinyl-[E2 ubiquitin-conjugating enzyme]-L-cysteine + [acceptor protein]-L-lysine = [E2 ubiquitin-conjugating enzyme]-L-cysteine + N(6)-ubiquitinyl-[acceptor protein]-L-lysine.</text>
        <dbReference type="EC" id="2.3.2.26"/>
    </reaction>
</comment>
<dbReference type="OrthoDB" id="423283at2759"/>
<proteinExistence type="predicted"/>
<evidence type="ECO:0000256" key="4">
    <source>
        <dbReference type="ARBA" id="ARBA00022679"/>
    </source>
</evidence>
<evidence type="ECO:0000256" key="3">
    <source>
        <dbReference type="ARBA" id="ARBA00012485"/>
    </source>
</evidence>
<dbReference type="InterPro" id="IPR000569">
    <property type="entry name" value="HECT_dom"/>
</dbReference>
<comment type="caution">
    <text evidence="8">The sequence shown here is derived from an EMBL/GenBank/DDBJ whole genome shotgun (WGS) entry which is preliminary data.</text>
</comment>
<dbReference type="EMBL" id="CAAALY010121089">
    <property type="protein sequence ID" value="VEL31321.1"/>
    <property type="molecule type" value="Genomic_DNA"/>
</dbReference>
<evidence type="ECO:0000256" key="5">
    <source>
        <dbReference type="ARBA" id="ARBA00022786"/>
    </source>
</evidence>
<evidence type="ECO:0000256" key="2">
    <source>
        <dbReference type="ARBA" id="ARBA00004906"/>
    </source>
</evidence>
<accession>A0A3S5AXT2</accession>
<dbReference type="AlphaFoldDB" id="A0A3S5AXT2"/>
<dbReference type="GO" id="GO:0048814">
    <property type="term" value="P:regulation of dendrite morphogenesis"/>
    <property type="evidence" value="ECO:0007669"/>
    <property type="project" value="TreeGrafter"/>
</dbReference>
<dbReference type="FunFam" id="3.30.2160.10:FF:000001">
    <property type="entry name" value="E3 ubiquitin-protein ligase NEDD4-like"/>
    <property type="match status" value="1"/>
</dbReference>
<dbReference type="GO" id="GO:0016567">
    <property type="term" value="P:protein ubiquitination"/>
    <property type="evidence" value="ECO:0007669"/>
    <property type="project" value="TreeGrafter"/>
</dbReference>
<protein>
    <recommendedName>
        <fullName evidence="3">HECT-type E3 ubiquitin transferase</fullName>
        <ecNumber evidence="3">2.3.2.26</ecNumber>
    </recommendedName>
</protein>
<dbReference type="GO" id="GO:0005737">
    <property type="term" value="C:cytoplasm"/>
    <property type="evidence" value="ECO:0007669"/>
    <property type="project" value="TreeGrafter"/>
</dbReference>
<dbReference type="GO" id="GO:0006511">
    <property type="term" value="P:ubiquitin-dependent protein catabolic process"/>
    <property type="evidence" value="ECO:0007669"/>
    <property type="project" value="TreeGrafter"/>
</dbReference>
<dbReference type="Pfam" id="PF00632">
    <property type="entry name" value="HECT"/>
    <property type="match status" value="1"/>
</dbReference>
<dbReference type="InterPro" id="IPR035983">
    <property type="entry name" value="Hect_E3_ubiquitin_ligase"/>
</dbReference>
<evidence type="ECO:0000313" key="9">
    <source>
        <dbReference type="Proteomes" id="UP000784294"/>
    </source>
</evidence>
<dbReference type="Gene3D" id="3.90.1750.10">
    <property type="entry name" value="Hect, E3 ligase catalytic domains"/>
    <property type="match status" value="1"/>
</dbReference>
<dbReference type="EC" id="2.3.2.26" evidence="3"/>
<organism evidence="8 9">
    <name type="scientific">Protopolystoma xenopodis</name>
    <dbReference type="NCBI Taxonomy" id="117903"/>
    <lineage>
        <taxon>Eukaryota</taxon>
        <taxon>Metazoa</taxon>
        <taxon>Spiralia</taxon>
        <taxon>Lophotrochozoa</taxon>
        <taxon>Platyhelminthes</taxon>
        <taxon>Monogenea</taxon>
        <taxon>Polyopisthocotylea</taxon>
        <taxon>Polystomatidea</taxon>
        <taxon>Polystomatidae</taxon>
        <taxon>Protopolystoma</taxon>
    </lineage>
</organism>
<evidence type="ECO:0000256" key="1">
    <source>
        <dbReference type="ARBA" id="ARBA00000885"/>
    </source>
</evidence>
<feature type="domain" description="HECT" evidence="7">
    <location>
        <begin position="1"/>
        <end position="115"/>
    </location>
</feature>
<evidence type="ECO:0000313" key="8">
    <source>
        <dbReference type="EMBL" id="VEL31321.1"/>
    </source>
</evidence>
<dbReference type="InterPro" id="IPR050409">
    <property type="entry name" value="E3_ubiq-protein_ligase"/>
</dbReference>
<keyword evidence="9" id="KW-1185">Reference proteome</keyword>
<gene>
    <name evidence="8" type="ORF">PXEA_LOCUS24761</name>
</gene>
<evidence type="ECO:0000259" key="7">
    <source>
        <dbReference type="PROSITE" id="PS50237"/>
    </source>
</evidence>
<keyword evidence="4" id="KW-0808">Transferase</keyword>
<dbReference type="Gene3D" id="3.30.2160.10">
    <property type="entry name" value="Hect, E3 ligase catalytic domain"/>
    <property type="match status" value="1"/>
</dbReference>
<dbReference type="PROSITE" id="PS50237">
    <property type="entry name" value="HECT"/>
    <property type="match status" value="1"/>
</dbReference>
<dbReference type="PANTHER" id="PTHR11254">
    <property type="entry name" value="HECT DOMAIN UBIQUITIN-PROTEIN LIGASE"/>
    <property type="match status" value="1"/>
</dbReference>
<sequence length="115" mass="13336">MRYFKFIGRVVSMAVYHGKLIDGFFIRPLYKMMLGRKISLADMEAVDTEYYKSLRFILEEDPASLDLTFSVDEEHFGETVTVDLVPDGRKISVTNINKREYIENMVLFSILPLVS</sequence>
<comment type="pathway">
    <text evidence="2">Protein modification; protein ubiquitination.</text>
</comment>
<reference evidence="8" key="1">
    <citation type="submission" date="2018-11" db="EMBL/GenBank/DDBJ databases">
        <authorList>
            <consortium name="Pathogen Informatics"/>
        </authorList>
    </citation>
    <scope>NUCLEOTIDE SEQUENCE</scope>
</reference>
<comment type="caution">
    <text evidence="6">Lacks conserved residue(s) required for the propagation of feature annotation.</text>
</comment>
<name>A0A3S5AXT2_9PLAT</name>
<dbReference type="SUPFAM" id="SSF56204">
    <property type="entry name" value="Hect, E3 ligase catalytic domain"/>
    <property type="match status" value="1"/>
</dbReference>
<dbReference type="GO" id="GO:0061630">
    <property type="term" value="F:ubiquitin protein ligase activity"/>
    <property type="evidence" value="ECO:0007669"/>
    <property type="project" value="UniProtKB-EC"/>
</dbReference>
<dbReference type="PANTHER" id="PTHR11254:SF440">
    <property type="entry name" value="E3 UBIQUITIN-PROTEIN LIGASE NEDD-4"/>
    <property type="match status" value="1"/>
</dbReference>
<keyword evidence="5 6" id="KW-0833">Ubl conjugation pathway</keyword>
<evidence type="ECO:0000256" key="6">
    <source>
        <dbReference type="PROSITE-ProRule" id="PRU00104"/>
    </source>
</evidence>
<dbReference type="Proteomes" id="UP000784294">
    <property type="component" value="Unassembled WGS sequence"/>
</dbReference>